<feature type="signal peptide" evidence="1">
    <location>
        <begin position="1"/>
        <end position="21"/>
    </location>
</feature>
<keyword evidence="1" id="KW-0732">Signal</keyword>
<name>A0A1Y1VSG3_9FUNG</name>
<gene>
    <name evidence="2" type="ORF">DL89DRAFT_49696</name>
</gene>
<dbReference type="AlphaFoldDB" id="A0A1Y1VSG3"/>
<organism evidence="2 3">
    <name type="scientific">Linderina pennispora</name>
    <dbReference type="NCBI Taxonomy" id="61395"/>
    <lineage>
        <taxon>Eukaryota</taxon>
        <taxon>Fungi</taxon>
        <taxon>Fungi incertae sedis</taxon>
        <taxon>Zoopagomycota</taxon>
        <taxon>Kickxellomycotina</taxon>
        <taxon>Kickxellomycetes</taxon>
        <taxon>Kickxellales</taxon>
        <taxon>Kickxellaceae</taxon>
        <taxon>Linderina</taxon>
    </lineage>
</organism>
<dbReference type="RefSeq" id="XP_040739169.1">
    <property type="nucleotide sequence ID" value="XM_040891735.1"/>
</dbReference>
<sequence>MAQTNFRLAAALLYGLLVSNAIVPLNPKKIPFGAANADTSSWRKSPSCSVYYTWPSEAVYWRGVAGQCQGRFGFLAQAELSIRKRVSVGRCDDSGTHPQRHDICKLDQQTLQYVK</sequence>
<accession>A0A1Y1VSG3</accession>
<dbReference type="EMBL" id="MCFD01000124">
    <property type="protein sequence ID" value="ORX64113.1"/>
    <property type="molecule type" value="Genomic_DNA"/>
</dbReference>
<protein>
    <submittedName>
        <fullName evidence="2">Uncharacterized protein</fullName>
    </submittedName>
</protein>
<proteinExistence type="predicted"/>
<reference evidence="2 3" key="1">
    <citation type="submission" date="2016-07" db="EMBL/GenBank/DDBJ databases">
        <title>Pervasive Adenine N6-methylation of Active Genes in Fungi.</title>
        <authorList>
            <consortium name="DOE Joint Genome Institute"/>
            <person name="Mondo S.J."/>
            <person name="Dannebaum R.O."/>
            <person name="Kuo R.C."/>
            <person name="Labutti K."/>
            <person name="Haridas S."/>
            <person name="Kuo A."/>
            <person name="Salamov A."/>
            <person name="Ahrendt S.R."/>
            <person name="Lipzen A."/>
            <person name="Sullivan W."/>
            <person name="Andreopoulos W.B."/>
            <person name="Clum A."/>
            <person name="Lindquist E."/>
            <person name="Daum C."/>
            <person name="Ramamoorthy G.K."/>
            <person name="Gryganskyi A."/>
            <person name="Culley D."/>
            <person name="Magnuson J.K."/>
            <person name="James T.Y."/>
            <person name="O'Malley M.A."/>
            <person name="Stajich J.E."/>
            <person name="Spatafora J.W."/>
            <person name="Visel A."/>
            <person name="Grigoriev I.V."/>
        </authorList>
    </citation>
    <scope>NUCLEOTIDE SEQUENCE [LARGE SCALE GENOMIC DNA]</scope>
    <source>
        <strain evidence="2 3">ATCC 12442</strain>
    </source>
</reference>
<comment type="caution">
    <text evidence="2">The sequence shown here is derived from an EMBL/GenBank/DDBJ whole genome shotgun (WGS) entry which is preliminary data.</text>
</comment>
<evidence type="ECO:0000256" key="1">
    <source>
        <dbReference type="SAM" id="SignalP"/>
    </source>
</evidence>
<evidence type="ECO:0000313" key="3">
    <source>
        <dbReference type="Proteomes" id="UP000193922"/>
    </source>
</evidence>
<dbReference type="GeneID" id="63808383"/>
<evidence type="ECO:0000313" key="2">
    <source>
        <dbReference type="EMBL" id="ORX64113.1"/>
    </source>
</evidence>
<dbReference type="Proteomes" id="UP000193922">
    <property type="component" value="Unassembled WGS sequence"/>
</dbReference>
<feature type="chain" id="PRO_5013208777" evidence="1">
    <location>
        <begin position="22"/>
        <end position="115"/>
    </location>
</feature>
<keyword evidence="3" id="KW-1185">Reference proteome</keyword>